<feature type="region of interest" description="Disordered" evidence="1">
    <location>
        <begin position="250"/>
        <end position="302"/>
    </location>
</feature>
<keyword evidence="4" id="KW-1185">Reference proteome</keyword>
<gene>
    <name evidence="3" type="ORF">CYMTET_44117</name>
</gene>
<keyword evidence="2" id="KW-0472">Membrane</keyword>
<accession>A0AAE0C218</accession>
<evidence type="ECO:0000313" key="4">
    <source>
        <dbReference type="Proteomes" id="UP001190700"/>
    </source>
</evidence>
<dbReference type="Proteomes" id="UP001190700">
    <property type="component" value="Unassembled WGS sequence"/>
</dbReference>
<evidence type="ECO:0000313" key="3">
    <source>
        <dbReference type="EMBL" id="KAK3246344.1"/>
    </source>
</evidence>
<feature type="compositionally biased region" description="Basic and acidic residues" evidence="1">
    <location>
        <begin position="291"/>
        <end position="302"/>
    </location>
</feature>
<dbReference type="EMBL" id="LGRX02029909">
    <property type="protein sequence ID" value="KAK3246344.1"/>
    <property type="molecule type" value="Genomic_DNA"/>
</dbReference>
<keyword evidence="2" id="KW-1133">Transmembrane helix</keyword>
<organism evidence="3 4">
    <name type="scientific">Cymbomonas tetramitiformis</name>
    <dbReference type="NCBI Taxonomy" id="36881"/>
    <lineage>
        <taxon>Eukaryota</taxon>
        <taxon>Viridiplantae</taxon>
        <taxon>Chlorophyta</taxon>
        <taxon>Pyramimonadophyceae</taxon>
        <taxon>Pyramimonadales</taxon>
        <taxon>Pyramimonadaceae</taxon>
        <taxon>Cymbomonas</taxon>
    </lineage>
</organism>
<feature type="transmembrane region" description="Helical" evidence="2">
    <location>
        <begin position="93"/>
        <end position="118"/>
    </location>
</feature>
<dbReference type="AlphaFoldDB" id="A0AAE0C218"/>
<sequence length="302" mass="33551">MAHALVPAGCLQCVEITRRMVQTGMVVPVGMLAGENISLIYALIVSMLAILLHQRYSPYKNNALDDLQLAILVNQFFVQSLLIMMQLDDTDMLTFGIVIVLMQVVLLTYGMTLIVPAFRPTIIHLSAHLPLFMGPLMQKVRRVGIFPKTFSKSFRAPSVMRSYAWRYGSILRKSSTGAKELGRSVRIKNPTYKAGVLAELRHDEHEISSPIKESNLEGNGDGLAAVKNPIYKASVLLDSEHEYAINPIQKSSMEGNDDGSAVEIENGLQEGSLKMEPQNQSPLRADAFSPGEKRERNQYEAF</sequence>
<proteinExistence type="predicted"/>
<feature type="transmembrane region" description="Helical" evidence="2">
    <location>
        <begin position="37"/>
        <end position="55"/>
    </location>
</feature>
<evidence type="ECO:0000256" key="1">
    <source>
        <dbReference type="SAM" id="MobiDB-lite"/>
    </source>
</evidence>
<name>A0AAE0C218_9CHLO</name>
<protein>
    <submittedName>
        <fullName evidence="3">Uncharacterized protein</fullName>
    </submittedName>
</protein>
<evidence type="ECO:0000256" key="2">
    <source>
        <dbReference type="SAM" id="Phobius"/>
    </source>
</evidence>
<comment type="caution">
    <text evidence="3">The sequence shown here is derived from an EMBL/GenBank/DDBJ whole genome shotgun (WGS) entry which is preliminary data.</text>
</comment>
<reference evidence="3 4" key="1">
    <citation type="journal article" date="2015" name="Genome Biol. Evol.">
        <title>Comparative Genomics of a Bacterivorous Green Alga Reveals Evolutionary Causalities and Consequences of Phago-Mixotrophic Mode of Nutrition.</title>
        <authorList>
            <person name="Burns J.A."/>
            <person name="Paasch A."/>
            <person name="Narechania A."/>
            <person name="Kim E."/>
        </authorList>
    </citation>
    <scope>NUCLEOTIDE SEQUENCE [LARGE SCALE GENOMIC DNA]</scope>
    <source>
        <strain evidence="3 4">PLY_AMNH</strain>
    </source>
</reference>
<keyword evidence="2" id="KW-0812">Transmembrane</keyword>